<protein>
    <submittedName>
        <fullName evidence="1">Uncharacterized protein</fullName>
    </submittedName>
</protein>
<accession>A0A8H3GAI8</accession>
<proteinExistence type="predicted"/>
<gene>
    <name evidence="1" type="ORF">HETSPECPRED_000606</name>
</gene>
<dbReference type="Proteomes" id="UP000664521">
    <property type="component" value="Unassembled WGS sequence"/>
</dbReference>
<dbReference type="AlphaFoldDB" id="A0A8H3GAI8"/>
<keyword evidence="2" id="KW-1185">Reference proteome</keyword>
<evidence type="ECO:0000313" key="2">
    <source>
        <dbReference type="Proteomes" id="UP000664521"/>
    </source>
</evidence>
<dbReference type="EMBL" id="CAJPDS010000103">
    <property type="protein sequence ID" value="CAF9937652.1"/>
    <property type="molecule type" value="Genomic_DNA"/>
</dbReference>
<name>A0A8H3GAI8_9LECA</name>
<dbReference type="OrthoDB" id="5311240at2759"/>
<organism evidence="1 2">
    <name type="scientific">Heterodermia speciosa</name>
    <dbReference type="NCBI Taxonomy" id="116794"/>
    <lineage>
        <taxon>Eukaryota</taxon>
        <taxon>Fungi</taxon>
        <taxon>Dikarya</taxon>
        <taxon>Ascomycota</taxon>
        <taxon>Pezizomycotina</taxon>
        <taxon>Lecanoromycetes</taxon>
        <taxon>OSLEUM clade</taxon>
        <taxon>Lecanoromycetidae</taxon>
        <taxon>Caliciales</taxon>
        <taxon>Physciaceae</taxon>
        <taxon>Heterodermia</taxon>
    </lineage>
</organism>
<sequence length="738" mass="81044">MAEHLQIQWSLNHTFDLSIAVARSIFSAATHDNIQPLAILACEKFGATLAICLETSRRVETLVVRAPQMKMVNFVKASVGFKEDSATQLCQSLAGTQFLALAASMLETMGPFQASLSLEQMLCRTAADKTLVPTARQLKDLLTVLEPRLGRSGFGDGLHGWHIFLSNSYKNNITYRSTLEDFKSRPSNTGMAQIVDCFRQMSRIGDASYLIFKAQNSIPWLAAFTKWCLGAPPSISLENGTSIINQPESRVSIIVRLQSEVESSKLEILICRNLDSPVDLIIADTVPLTYTGMVGIETYGRWLIQKSNLTTEDDQRVLLQALPHASMQVVSLLRPSGSGGIASYTPPIKYGSSSLAPKCFPEIPAIVRTLKRLLDLEKGVSLPSPEAGLLVSDLPLVGMVLRDLKTKCCCSKCNGHRIQDESVHLRGLCIVDKWKMNLARFAAEALALSLFEHSESLLVDANAYQPENNSFEIAVYSILWKGLETGCTINDILRYATTRVGQSKDVLQDISENQWVMSCCKGQAVYPALLASEDIYQTGYLRLSWAYGKLQYGDEYFSRVCGVSSSNTTGREIPSLVAGATRNLCPDYTFTWQVAPKDTHLQVSLVVLSSNEAMTTLLVCHPFLILEGLASALVVGNCHHGEHCGLDAADRFCTYLDPINLHNDQGFYVGQEAEGTAIERIRIVPVVGNARQRMAALSSPLLYPLTSSNGYGCVLNQHACLQCSLDVCRMNEVSVLIC</sequence>
<reference evidence="1" key="1">
    <citation type="submission" date="2021-03" db="EMBL/GenBank/DDBJ databases">
        <authorList>
            <person name="Tagirdzhanova G."/>
        </authorList>
    </citation>
    <scope>NUCLEOTIDE SEQUENCE</scope>
</reference>
<comment type="caution">
    <text evidence="1">The sequence shown here is derived from an EMBL/GenBank/DDBJ whole genome shotgun (WGS) entry which is preliminary data.</text>
</comment>
<evidence type="ECO:0000313" key="1">
    <source>
        <dbReference type="EMBL" id="CAF9937652.1"/>
    </source>
</evidence>